<comment type="caution">
    <text evidence="1">The sequence shown here is derived from an EMBL/GenBank/DDBJ whole genome shotgun (WGS) entry which is preliminary data.</text>
</comment>
<accession>A0A6N7XUW4</accession>
<protein>
    <submittedName>
        <fullName evidence="1">DUF4932 domain-containing protein</fullName>
    </submittedName>
</protein>
<dbReference type="Pfam" id="PF16286">
    <property type="entry name" value="DUF4932"/>
    <property type="match status" value="1"/>
</dbReference>
<dbReference type="PROSITE" id="PS51257">
    <property type="entry name" value="PROKAR_LIPOPROTEIN"/>
    <property type="match status" value="1"/>
</dbReference>
<reference evidence="1 2" key="1">
    <citation type="submission" date="2019-09" db="EMBL/GenBank/DDBJ databases">
        <title>In-depth cultivation of the pig gut microbiome towards novel bacterial diversity and tailored functional studies.</title>
        <authorList>
            <person name="Wylensek D."/>
            <person name="Hitch T.C.A."/>
            <person name="Clavel T."/>
        </authorList>
    </citation>
    <scope>NUCLEOTIDE SEQUENCE [LARGE SCALE GENOMIC DNA]</scope>
    <source>
        <strain evidence="1 2">WCA3-693-APC-4?</strain>
    </source>
</reference>
<evidence type="ECO:0000313" key="2">
    <source>
        <dbReference type="Proteomes" id="UP000469523"/>
    </source>
</evidence>
<dbReference type="EMBL" id="VUNQ01000016">
    <property type="protein sequence ID" value="MSU01567.1"/>
    <property type="molecule type" value="Genomic_DNA"/>
</dbReference>
<gene>
    <name evidence="1" type="ORF">FYJ83_08830</name>
</gene>
<dbReference type="InterPro" id="IPR032560">
    <property type="entry name" value="DUF4932"/>
</dbReference>
<dbReference type="AlphaFoldDB" id="A0A6N7XUW4"/>
<evidence type="ECO:0000313" key="1">
    <source>
        <dbReference type="EMBL" id="MSU01567.1"/>
    </source>
</evidence>
<dbReference type="RefSeq" id="WP_154439978.1">
    <property type="nucleotide sequence ID" value="NZ_VUNQ01000016.1"/>
</dbReference>
<organism evidence="1 2">
    <name type="scientific">Tissierella pigra</name>
    <dbReference type="NCBI Taxonomy" id="2607614"/>
    <lineage>
        <taxon>Bacteria</taxon>
        <taxon>Bacillati</taxon>
        <taxon>Bacillota</taxon>
        <taxon>Tissierellia</taxon>
        <taxon>Tissierellales</taxon>
        <taxon>Tissierellaceae</taxon>
        <taxon>Tissierella</taxon>
    </lineage>
</organism>
<keyword evidence="2" id="KW-1185">Reference proteome</keyword>
<dbReference type="Proteomes" id="UP000469523">
    <property type="component" value="Unassembled WGS sequence"/>
</dbReference>
<proteinExistence type="predicted"/>
<sequence>MNRKSLILFVVICIVISNIMTACGSIKTSTDNSVILMEPIVKTKNSLNISVDPRIELLSIVQYLSNYNTIASGLITKESFEYKDKVRKHFMEFRKHEAIKFFNEISKNGFTFDAPPTSMLFMDNNFKVRKDVELTDYIARRAGSRENIIKLYNLLEDFASISDFTSFFNDNIEYYNTIIDNTLFLIDDEFDIINHLEGYYGWQNKSYNIVLSSLYGAGAYGPSISNKNQDVEIYSIIGCQMLNGNLDPSFGTIDYFNYLQQHEFSHSFINPTTSKNLDLANSYEELFEPIKDEMKYLAYAEWETCLNEHIIRALTSRFASHENKTKGRNLLKAEEEKNFIYVEALYNKLEEYEDNRDKYPTIEDFYPELLKALDQFKN</sequence>
<name>A0A6N7XUW4_9FIRM</name>